<evidence type="ECO:0000256" key="4">
    <source>
        <dbReference type="SAM" id="MobiDB-lite"/>
    </source>
</evidence>
<dbReference type="Pfam" id="PF00441">
    <property type="entry name" value="Acyl-CoA_dh_1"/>
    <property type="match status" value="1"/>
</dbReference>
<dbReference type="PANTHER" id="PTHR42707">
    <property type="entry name" value="ACYL-COA DEHYDROGENASE"/>
    <property type="match status" value="1"/>
</dbReference>
<dbReference type="InterPro" id="IPR036250">
    <property type="entry name" value="AcylCo_DH-like_C"/>
</dbReference>
<dbReference type="Gene3D" id="1.20.140.10">
    <property type="entry name" value="Butyryl-CoA Dehydrogenase, subunit A, domain 3"/>
    <property type="match status" value="1"/>
</dbReference>
<keyword evidence="2" id="KW-0285">Flavoprotein</keyword>
<dbReference type="InterPro" id="IPR009100">
    <property type="entry name" value="AcylCoA_DH/oxidase_NM_dom_sf"/>
</dbReference>
<dbReference type="SUPFAM" id="SSF47203">
    <property type="entry name" value="Acyl-CoA dehydrogenase C-terminal domain-like"/>
    <property type="match status" value="1"/>
</dbReference>
<reference evidence="6" key="2">
    <citation type="journal article" name="Front. Microbiol.">
        <title>Degradative Capacity of Two Strains of Rhodonia placenta: From Phenotype to Genotype.</title>
        <authorList>
            <person name="Kolle M."/>
            <person name="Horta M.A.C."/>
            <person name="Nowrousian M."/>
            <person name="Ohm R.A."/>
            <person name="Benz J.P."/>
            <person name="Pilgard A."/>
        </authorList>
    </citation>
    <scope>NUCLEOTIDE SEQUENCE</scope>
    <source>
        <strain evidence="6">FPRL280</strain>
    </source>
</reference>
<dbReference type="Gene3D" id="6.10.250.600">
    <property type="match status" value="1"/>
</dbReference>
<dbReference type="EMBL" id="JADOXO010000045">
    <property type="protein sequence ID" value="KAF9817297.1"/>
    <property type="molecule type" value="Genomic_DNA"/>
</dbReference>
<dbReference type="Gene3D" id="2.40.110.20">
    <property type="match status" value="1"/>
</dbReference>
<dbReference type="SUPFAM" id="SSF56645">
    <property type="entry name" value="Acyl-CoA dehydrogenase NM domain-like"/>
    <property type="match status" value="1"/>
</dbReference>
<dbReference type="InterPro" id="IPR009075">
    <property type="entry name" value="AcylCo_DH/oxidase_C"/>
</dbReference>
<dbReference type="GO" id="GO:0003995">
    <property type="term" value="F:acyl-CoA dehydrogenase activity"/>
    <property type="evidence" value="ECO:0007669"/>
    <property type="project" value="TreeGrafter"/>
</dbReference>
<accession>A0A8H7P5K8</accession>
<comment type="caution">
    <text evidence="6">The sequence shown here is derived from an EMBL/GenBank/DDBJ whole genome shotgun (WGS) entry which is preliminary data.</text>
</comment>
<evidence type="ECO:0000313" key="6">
    <source>
        <dbReference type="EMBL" id="KAF9817297.1"/>
    </source>
</evidence>
<name>A0A8H7P5K8_9APHY</name>
<proteinExistence type="inferred from homology"/>
<protein>
    <recommendedName>
        <fullName evidence="5">Acyl-CoA dehydrogenase/oxidase C-terminal domain-containing protein</fullName>
    </recommendedName>
</protein>
<dbReference type="PANTHER" id="PTHR42707:SF2">
    <property type="entry name" value="ACD11 DEHYDROGENASE"/>
    <property type="match status" value="1"/>
</dbReference>
<keyword evidence="3" id="KW-0274">FAD</keyword>
<sequence>MRIEQGFQPASFVEGHPYTTDPALPGLLKRLFPPTVLQDVEADLIHFGDIVETRMRVLSQLVEPPRLVQYNQWGQRVDELQTSEGWRGLKALFQEEGIVGIFYERRNREFSRAHGFAKILLAIGDSQVVCDIANGHIIRNDKNDTSYIDQLSNEHDRWLCPGQQRAGGSDVSLTETLASPVPETASTTPSHYGQKYTLDRFKWFSSATDSNFALALARTGSQADGSRALSLFLVPLRLPMFREPGAPRPPSTSNNVFVHRLKNKVGTQALPTAELSLEGAEGYLIGEPGQGVKLITPVLNITRLHSATTSVGSLRRCLAIVTAYSRVRAIKGGAQLLKDTPLHVAELAKVSVLYRALVHMLFGTISLLGNTECGVAHEEALRLRLLTPAIKAFAAEKACTAMEECTAALGGAGYMSENEIGRAVKKSTALKAFISAALSDLVAVYAVPMPPLAPRPALFLFCHVVSSLCLLEHAIWAFNAQEETRGTNADVFIKWVEEHGLEEVARDVQRARHSPESRLEDNYRITYGISQAGQESSELGSPLHRSPFCRGRL</sequence>
<organism evidence="6 7">
    <name type="scientific">Rhodonia placenta</name>
    <dbReference type="NCBI Taxonomy" id="104341"/>
    <lineage>
        <taxon>Eukaryota</taxon>
        <taxon>Fungi</taxon>
        <taxon>Dikarya</taxon>
        <taxon>Basidiomycota</taxon>
        <taxon>Agaricomycotina</taxon>
        <taxon>Agaricomycetes</taxon>
        <taxon>Polyporales</taxon>
        <taxon>Adustoporiaceae</taxon>
        <taxon>Rhodonia</taxon>
    </lineage>
</organism>
<evidence type="ECO:0000313" key="7">
    <source>
        <dbReference type="Proteomes" id="UP000639403"/>
    </source>
</evidence>
<feature type="domain" description="Acyl-CoA dehydrogenase/oxidase C-terminal" evidence="5">
    <location>
        <begin position="289"/>
        <end position="428"/>
    </location>
</feature>
<dbReference type="InterPro" id="IPR052904">
    <property type="entry name" value="Acyl-CoA_dehydrogenase-like"/>
</dbReference>
<gene>
    <name evidence="6" type="ORF">IEO21_03557</name>
</gene>
<reference evidence="6" key="1">
    <citation type="submission" date="2020-11" db="EMBL/GenBank/DDBJ databases">
        <authorList>
            <person name="Koelle M."/>
            <person name="Horta M.A.C."/>
            <person name="Nowrousian M."/>
            <person name="Ohm R.A."/>
            <person name="Benz P."/>
            <person name="Pilgard A."/>
        </authorList>
    </citation>
    <scope>NUCLEOTIDE SEQUENCE</scope>
    <source>
        <strain evidence="6">FPRL280</strain>
    </source>
</reference>
<evidence type="ECO:0000256" key="3">
    <source>
        <dbReference type="ARBA" id="ARBA00022827"/>
    </source>
</evidence>
<dbReference type="AlphaFoldDB" id="A0A8H7P5K8"/>
<feature type="region of interest" description="Disordered" evidence="4">
    <location>
        <begin position="533"/>
        <end position="553"/>
    </location>
</feature>
<dbReference type="Proteomes" id="UP000639403">
    <property type="component" value="Unassembled WGS sequence"/>
</dbReference>
<evidence type="ECO:0000256" key="1">
    <source>
        <dbReference type="ARBA" id="ARBA00009347"/>
    </source>
</evidence>
<evidence type="ECO:0000256" key="2">
    <source>
        <dbReference type="ARBA" id="ARBA00022630"/>
    </source>
</evidence>
<evidence type="ECO:0000259" key="5">
    <source>
        <dbReference type="Pfam" id="PF00441"/>
    </source>
</evidence>
<comment type="similarity">
    <text evidence="1">Belongs to the acyl-CoA dehydrogenase family.</text>
</comment>